<evidence type="ECO:0000313" key="1">
    <source>
        <dbReference type="EMBL" id="MEA5671067.1"/>
    </source>
</evidence>
<organism evidence="1 2">
    <name type="scientific">Pseudomonas machongensis</name>
    <dbReference type="NCBI Taxonomy" id="3110229"/>
    <lineage>
        <taxon>Bacteria</taxon>
        <taxon>Pseudomonadati</taxon>
        <taxon>Pseudomonadota</taxon>
        <taxon>Gammaproteobacteria</taxon>
        <taxon>Pseudomonadales</taxon>
        <taxon>Pseudomonadaceae</taxon>
        <taxon>Pseudomonas</taxon>
    </lineage>
</organism>
<dbReference type="CDD" id="cd22893">
    <property type="entry name" value="PlcA-like"/>
    <property type="match status" value="1"/>
</dbReference>
<accession>A0ABU5VCT5</accession>
<reference evidence="1 2" key="1">
    <citation type="submission" date="2023-12" db="EMBL/GenBank/DDBJ databases">
        <title>Pseudomonas machongensis sp. nov., isolated from wilted pepper plants (Capsicum annuum).</title>
        <authorList>
            <person name="Qiu M."/>
            <person name="Li Y."/>
            <person name="Liu Q."/>
            <person name="Zhang X."/>
            <person name="Huang Y."/>
            <person name="Guo R."/>
            <person name="Hu M."/>
            <person name="Zhou J."/>
            <person name="Zhou X."/>
        </authorList>
    </citation>
    <scope>NUCLEOTIDE SEQUENCE [LARGE SCALE GENOMIC DNA]</scope>
    <source>
        <strain evidence="1 2">MH2</strain>
    </source>
</reference>
<gene>
    <name evidence="1" type="ORF">VA602_06900</name>
</gene>
<dbReference type="RefSeq" id="WP_323452839.1">
    <property type="nucleotide sequence ID" value="NZ_JAYFUI010000073.1"/>
</dbReference>
<dbReference type="EMBL" id="JAYFUI010000073">
    <property type="protein sequence ID" value="MEA5671067.1"/>
    <property type="molecule type" value="Genomic_DNA"/>
</dbReference>
<name>A0ABU5VCT5_9PSED</name>
<dbReference type="InterPro" id="IPR049756">
    <property type="entry name" value="PlcA-like_dom"/>
</dbReference>
<protein>
    <submittedName>
        <fullName evidence="1">Phospholipase</fullName>
    </submittedName>
</protein>
<proteinExistence type="predicted"/>
<sequence>MSEMQSLPATGQANLLVADLDRLFDLEGVPLEGAHTHLVLVVDGHHTVKYHRLPPLDTPKPSGPELRFEGGEHTAIGDNVLLRFAANQPPVVAHQSPLPLPNGLSLTYGQVVALGGDFYGVPERPIADGATPAERIERFLQAFDSLARLPASRAEAQDILAIMQEEISAANRAIKDGRHPHEAYDALGDSLSARWNRITGGGSVASDLLPLGRYLKLAASNWDHFGRSALLAYQAGHGAALQQALRARDSGDERDLQLAYAMNAFADHFLTDLFSAGHLRVPRKALADTVTPSDIGSLVSRFMHDEDSKYGLRVRNAEGEQWRAYGDKRYFDSVDVANRRQVGRAVQRSADEVFQAFDKGQATSPEQYAALRLTPDLQAAEQDLVPGNFAPLYRQQGSTVLRRKNVADLNDGQYTGDWWGWSTYLLLKDYKPNRPTGFIDAPTASPAIVANSWQRREPDGLNWRRGNAVRYAFSVDDGINESYIGPWNPYSELGEHFHPTVQLPLDAQRRGRNLFRQFRDGAPELIARLDGQATTYIDRNA</sequence>
<dbReference type="Proteomes" id="UP001302573">
    <property type="component" value="Unassembled WGS sequence"/>
</dbReference>
<evidence type="ECO:0000313" key="2">
    <source>
        <dbReference type="Proteomes" id="UP001302573"/>
    </source>
</evidence>
<comment type="caution">
    <text evidence="1">The sequence shown here is derived from an EMBL/GenBank/DDBJ whole genome shotgun (WGS) entry which is preliminary data.</text>
</comment>
<keyword evidence="2" id="KW-1185">Reference proteome</keyword>